<keyword evidence="4 5" id="KW-0472">Membrane</keyword>
<evidence type="ECO:0000256" key="5">
    <source>
        <dbReference type="SAM" id="Phobius"/>
    </source>
</evidence>
<dbReference type="PANTHER" id="PTHR21324">
    <property type="entry name" value="FASTING-INDUCIBLE INTEGRAL MEMBRANE PROTEIN TM6P1-RELATED"/>
    <property type="match status" value="1"/>
</dbReference>
<keyword evidence="8" id="KW-1185">Reference proteome</keyword>
<evidence type="ECO:0000256" key="2">
    <source>
        <dbReference type="ARBA" id="ARBA00022692"/>
    </source>
</evidence>
<keyword evidence="3 5" id="KW-1133">Transmembrane helix</keyword>
<feature type="domain" description="CWH43-like N-terminal" evidence="6">
    <location>
        <begin position="13"/>
        <end position="227"/>
    </location>
</feature>
<feature type="transmembrane region" description="Helical" evidence="5">
    <location>
        <begin position="205"/>
        <end position="223"/>
    </location>
</feature>
<dbReference type="GO" id="GO:0005886">
    <property type="term" value="C:plasma membrane"/>
    <property type="evidence" value="ECO:0007669"/>
    <property type="project" value="TreeGrafter"/>
</dbReference>
<evidence type="ECO:0000313" key="8">
    <source>
        <dbReference type="Proteomes" id="UP001215280"/>
    </source>
</evidence>
<sequence>MPLAHSNKAHWWYVWIPAFGAFIWFGTILSMLVTWLAQGGTSRPRYSSQDESIAYISDVGADILKPLFVTGCCITAVSFFMSLVVERYLRHSGRLIPNMRRREKVFSVFAVFGSLLGGAGLILLSIFDTKRHPSLHRSFLLVFMVGVILSALFTIIEYRWISKDFRYLRQLRTAYIAKGTIAGILVVLAVAFGICLFVALNPGAVLEWTISFGFTFYLLTFYYDLRQAKGVQKNELNPEAMRRQRRWVMMRQRFGGTRASGR</sequence>
<evidence type="ECO:0000256" key="3">
    <source>
        <dbReference type="ARBA" id="ARBA00022989"/>
    </source>
</evidence>
<gene>
    <name evidence="7" type="ORF">DFH07DRAFT_135709</name>
</gene>
<dbReference type="Proteomes" id="UP001215280">
    <property type="component" value="Unassembled WGS sequence"/>
</dbReference>
<feature type="transmembrane region" description="Helical" evidence="5">
    <location>
        <begin position="67"/>
        <end position="85"/>
    </location>
</feature>
<dbReference type="EMBL" id="JARJLG010000168">
    <property type="protein sequence ID" value="KAJ7733426.1"/>
    <property type="molecule type" value="Genomic_DNA"/>
</dbReference>
<feature type="transmembrane region" description="Helical" evidence="5">
    <location>
        <begin position="12"/>
        <end position="37"/>
    </location>
</feature>
<comment type="caution">
    <text evidence="7">The sequence shown here is derived from an EMBL/GenBank/DDBJ whole genome shotgun (WGS) entry which is preliminary data.</text>
</comment>
<protein>
    <submittedName>
        <fullName evidence="7">Frag1/DRAM/Sfk1</fullName>
    </submittedName>
</protein>
<accession>A0AAD7MV20</accession>
<dbReference type="InterPro" id="IPR050911">
    <property type="entry name" value="DRAM/TMEM150_Autophagy_Mod"/>
</dbReference>
<comment type="subcellular location">
    <subcellularLocation>
        <location evidence="1">Endomembrane system</location>
        <topology evidence="1">Multi-pass membrane protein</topology>
    </subcellularLocation>
</comment>
<proteinExistence type="predicted"/>
<dbReference type="Pfam" id="PF10277">
    <property type="entry name" value="Frag1"/>
    <property type="match status" value="1"/>
</dbReference>
<evidence type="ECO:0000256" key="4">
    <source>
        <dbReference type="ARBA" id="ARBA00023136"/>
    </source>
</evidence>
<reference evidence="7" key="1">
    <citation type="submission" date="2023-03" db="EMBL/GenBank/DDBJ databases">
        <title>Massive genome expansion in bonnet fungi (Mycena s.s.) driven by repeated elements and novel gene families across ecological guilds.</title>
        <authorList>
            <consortium name="Lawrence Berkeley National Laboratory"/>
            <person name="Harder C.B."/>
            <person name="Miyauchi S."/>
            <person name="Viragh M."/>
            <person name="Kuo A."/>
            <person name="Thoen E."/>
            <person name="Andreopoulos B."/>
            <person name="Lu D."/>
            <person name="Skrede I."/>
            <person name="Drula E."/>
            <person name="Henrissat B."/>
            <person name="Morin E."/>
            <person name="Kohler A."/>
            <person name="Barry K."/>
            <person name="LaButti K."/>
            <person name="Morin E."/>
            <person name="Salamov A."/>
            <person name="Lipzen A."/>
            <person name="Mereny Z."/>
            <person name="Hegedus B."/>
            <person name="Baldrian P."/>
            <person name="Stursova M."/>
            <person name="Weitz H."/>
            <person name="Taylor A."/>
            <person name="Grigoriev I.V."/>
            <person name="Nagy L.G."/>
            <person name="Martin F."/>
            <person name="Kauserud H."/>
        </authorList>
    </citation>
    <scope>NUCLEOTIDE SEQUENCE</scope>
    <source>
        <strain evidence="7">CBHHK188m</strain>
    </source>
</reference>
<feature type="transmembrane region" description="Helical" evidence="5">
    <location>
        <begin position="179"/>
        <end position="199"/>
    </location>
</feature>
<dbReference type="InterPro" id="IPR019402">
    <property type="entry name" value="CWH43_N"/>
</dbReference>
<keyword evidence="2 5" id="KW-0812">Transmembrane</keyword>
<dbReference type="GO" id="GO:0012505">
    <property type="term" value="C:endomembrane system"/>
    <property type="evidence" value="ECO:0007669"/>
    <property type="project" value="UniProtKB-SubCell"/>
</dbReference>
<evidence type="ECO:0000313" key="7">
    <source>
        <dbReference type="EMBL" id="KAJ7733426.1"/>
    </source>
</evidence>
<dbReference type="PANTHER" id="PTHR21324:SF2">
    <property type="entry name" value="EG:22E5.9 PROTEIN"/>
    <property type="match status" value="1"/>
</dbReference>
<dbReference type="AlphaFoldDB" id="A0AAD7MV20"/>
<name>A0AAD7MV20_9AGAR</name>
<evidence type="ECO:0000256" key="1">
    <source>
        <dbReference type="ARBA" id="ARBA00004127"/>
    </source>
</evidence>
<feature type="transmembrane region" description="Helical" evidence="5">
    <location>
        <begin position="139"/>
        <end position="158"/>
    </location>
</feature>
<evidence type="ECO:0000259" key="6">
    <source>
        <dbReference type="Pfam" id="PF10277"/>
    </source>
</evidence>
<organism evidence="7 8">
    <name type="scientific">Mycena maculata</name>
    <dbReference type="NCBI Taxonomy" id="230809"/>
    <lineage>
        <taxon>Eukaryota</taxon>
        <taxon>Fungi</taxon>
        <taxon>Dikarya</taxon>
        <taxon>Basidiomycota</taxon>
        <taxon>Agaricomycotina</taxon>
        <taxon>Agaricomycetes</taxon>
        <taxon>Agaricomycetidae</taxon>
        <taxon>Agaricales</taxon>
        <taxon>Marasmiineae</taxon>
        <taxon>Mycenaceae</taxon>
        <taxon>Mycena</taxon>
    </lineage>
</organism>
<feature type="transmembrane region" description="Helical" evidence="5">
    <location>
        <begin position="105"/>
        <end position="127"/>
    </location>
</feature>